<evidence type="ECO:0000313" key="2">
    <source>
        <dbReference type="EMBL" id="MCV3274040.1"/>
    </source>
</evidence>
<organism evidence="2 3">
    <name type="scientific">Roseobacter sinensis</name>
    <dbReference type="NCBI Taxonomy" id="2931391"/>
    <lineage>
        <taxon>Bacteria</taxon>
        <taxon>Pseudomonadati</taxon>
        <taxon>Pseudomonadota</taxon>
        <taxon>Alphaproteobacteria</taxon>
        <taxon>Rhodobacterales</taxon>
        <taxon>Roseobacteraceae</taxon>
        <taxon>Roseobacter</taxon>
    </lineage>
</organism>
<reference evidence="2 3" key="1">
    <citation type="submission" date="2022-04" db="EMBL/GenBank/DDBJ databases">
        <title>Roseobacter sp. WL0113 is a bacterium isolated from neritic sediment.</title>
        <authorList>
            <person name="Wang L."/>
            <person name="He W."/>
            <person name="Zhang D.-F."/>
        </authorList>
    </citation>
    <scope>NUCLEOTIDE SEQUENCE [LARGE SCALE GENOMIC DNA]</scope>
    <source>
        <strain evidence="2 3">WL0113</strain>
    </source>
</reference>
<dbReference type="InterPro" id="IPR038454">
    <property type="entry name" value="DnaA_N_sf"/>
</dbReference>
<proteinExistence type="predicted"/>
<comment type="caution">
    <text evidence="2">The sequence shown here is derived from an EMBL/GenBank/DDBJ whole genome shotgun (WGS) entry which is preliminary data.</text>
</comment>
<dbReference type="Pfam" id="PF11638">
    <property type="entry name" value="DnaA_N"/>
    <property type="match status" value="1"/>
</dbReference>
<dbReference type="InterPro" id="IPR024633">
    <property type="entry name" value="DnaA_N_dom"/>
</dbReference>
<name>A0ABT3BKG4_9RHOB</name>
<dbReference type="Gene3D" id="3.30.300.180">
    <property type="match status" value="1"/>
</dbReference>
<accession>A0ABT3BKG4</accession>
<sequence length="230" mass="25999">MDPQRLTGPDAGVLKYDLLTALSVAGLNGSPTVQTSFMRLMALVTARYNWRADEFCVGQRDMARMWSVNERTVKREIKRLVSAGVLICKRAGVRGRVGAYRLNYGEIARLSEPCWALVGPDFEARMQARYRPVETKVIKLETYLRDDPPAEVMPRGQPWDRVRAELAAGHPDLFQAWFAKLAFSSCERGDLRLKAPSSFVQRYVETHHMPVLLAAAEAEFGPLERVIFEV</sequence>
<protein>
    <recommendedName>
        <fullName evidence="1">DnaA N-terminal domain-containing protein</fullName>
    </recommendedName>
</protein>
<dbReference type="Proteomes" id="UP001208690">
    <property type="component" value="Unassembled WGS sequence"/>
</dbReference>
<dbReference type="EMBL" id="JALIEB010000026">
    <property type="protein sequence ID" value="MCV3274040.1"/>
    <property type="molecule type" value="Genomic_DNA"/>
</dbReference>
<dbReference type="RefSeq" id="WP_263846246.1">
    <property type="nucleotide sequence ID" value="NZ_JALIEB010000026.1"/>
</dbReference>
<evidence type="ECO:0000259" key="1">
    <source>
        <dbReference type="Pfam" id="PF11638"/>
    </source>
</evidence>
<gene>
    <name evidence="2" type="ORF">MUB52_21615</name>
</gene>
<evidence type="ECO:0000313" key="3">
    <source>
        <dbReference type="Proteomes" id="UP001208690"/>
    </source>
</evidence>
<keyword evidence="3" id="KW-1185">Reference proteome</keyword>
<feature type="domain" description="DnaA N-terminal" evidence="1">
    <location>
        <begin position="159"/>
        <end position="216"/>
    </location>
</feature>